<feature type="transmembrane region" description="Helical" evidence="6">
    <location>
        <begin position="133"/>
        <end position="157"/>
    </location>
</feature>
<feature type="transmembrane region" description="Helical" evidence="6">
    <location>
        <begin position="43"/>
        <end position="61"/>
    </location>
</feature>
<feature type="transmembrane region" description="Helical" evidence="6">
    <location>
        <begin position="275"/>
        <end position="297"/>
    </location>
</feature>
<keyword evidence="4 6" id="KW-1133">Transmembrane helix</keyword>
<dbReference type="Pfam" id="PF07690">
    <property type="entry name" value="MFS_1"/>
    <property type="match status" value="1"/>
</dbReference>
<comment type="caution">
    <text evidence="8">The sequence shown here is derived from an EMBL/GenBank/DDBJ whole genome shotgun (WGS) entry which is preliminary data.</text>
</comment>
<dbReference type="Gene3D" id="1.20.1250.20">
    <property type="entry name" value="MFS general substrate transporter like domains"/>
    <property type="match status" value="1"/>
</dbReference>
<evidence type="ECO:0000256" key="5">
    <source>
        <dbReference type="ARBA" id="ARBA00023136"/>
    </source>
</evidence>
<dbReference type="PANTHER" id="PTHR23504">
    <property type="entry name" value="MAJOR FACILITATOR SUPERFAMILY DOMAIN-CONTAINING PROTEIN 10"/>
    <property type="match status" value="1"/>
</dbReference>
<dbReference type="InterPro" id="IPR036259">
    <property type="entry name" value="MFS_trans_sf"/>
</dbReference>
<protein>
    <submittedName>
        <fullName evidence="8">Tetracycline resistance MFS efflux pump</fullName>
    </submittedName>
</protein>
<dbReference type="EMBL" id="BMHY01000023">
    <property type="protein sequence ID" value="GGG90229.1"/>
    <property type="molecule type" value="Genomic_DNA"/>
</dbReference>
<feature type="transmembrane region" description="Helical" evidence="6">
    <location>
        <begin position="163"/>
        <end position="181"/>
    </location>
</feature>
<reference evidence="8 9" key="1">
    <citation type="journal article" date="2014" name="Int. J. Syst. Evol. Microbiol.">
        <title>Complete genome sequence of Corynebacterium casei LMG S-19264T (=DSM 44701T), isolated from a smear-ripened cheese.</title>
        <authorList>
            <consortium name="US DOE Joint Genome Institute (JGI-PGF)"/>
            <person name="Walter F."/>
            <person name="Albersmeier A."/>
            <person name="Kalinowski J."/>
            <person name="Ruckert C."/>
        </authorList>
    </citation>
    <scope>NUCLEOTIDE SEQUENCE [LARGE SCALE GENOMIC DNA]</scope>
    <source>
        <strain evidence="8 9">CGMCC 1.15286</strain>
    </source>
</reference>
<dbReference type="SUPFAM" id="SSF103473">
    <property type="entry name" value="MFS general substrate transporter"/>
    <property type="match status" value="1"/>
</dbReference>
<feature type="transmembrane region" description="Helical" evidence="6">
    <location>
        <begin position="7"/>
        <end position="31"/>
    </location>
</feature>
<evidence type="ECO:0000313" key="9">
    <source>
        <dbReference type="Proteomes" id="UP000600247"/>
    </source>
</evidence>
<evidence type="ECO:0000256" key="3">
    <source>
        <dbReference type="ARBA" id="ARBA00022692"/>
    </source>
</evidence>
<name>A0A917HTT7_9BACL</name>
<proteinExistence type="predicted"/>
<organism evidence="8 9">
    <name type="scientific">Paenibacillus radicis</name>
    <name type="common">ex Gao et al. 2016</name>
    <dbReference type="NCBI Taxonomy" id="1737354"/>
    <lineage>
        <taxon>Bacteria</taxon>
        <taxon>Bacillati</taxon>
        <taxon>Bacillota</taxon>
        <taxon>Bacilli</taxon>
        <taxon>Bacillales</taxon>
        <taxon>Paenibacillaceae</taxon>
        <taxon>Paenibacillus</taxon>
    </lineage>
</organism>
<comment type="subcellular location">
    <subcellularLocation>
        <location evidence="1">Cell membrane</location>
        <topology evidence="1">Multi-pass membrane protein</topology>
    </subcellularLocation>
</comment>
<keyword evidence="2" id="KW-0813">Transport</keyword>
<dbReference type="PANTHER" id="PTHR23504:SF15">
    <property type="entry name" value="MAJOR FACILITATOR SUPERFAMILY (MFS) PROFILE DOMAIN-CONTAINING PROTEIN"/>
    <property type="match status" value="1"/>
</dbReference>
<evidence type="ECO:0000256" key="2">
    <source>
        <dbReference type="ARBA" id="ARBA00022448"/>
    </source>
</evidence>
<dbReference type="RefSeq" id="WP_188893019.1">
    <property type="nucleotide sequence ID" value="NZ_BMHY01000023.1"/>
</dbReference>
<dbReference type="AlphaFoldDB" id="A0A917HTT7"/>
<dbReference type="GO" id="GO:0005886">
    <property type="term" value="C:plasma membrane"/>
    <property type="evidence" value="ECO:0007669"/>
    <property type="project" value="UniProtKB-SubCell"/>
</dbReference>
<feature type="transmembrane region" description="Helical" evidence="6">
    <location>
        <begin position="73"/>
        <end position="93"/>
    </location>
</feature>
<evidence type="ECO:0000259" key="7">
    <source>
        <dbReference type="PROSITE" id="PS50850"/>
    </source>
</evidence>
<feature type="transmembrane region" description="Helical" evidence="6">
    <location>
        <begin position="210"/>
        <end position="232"/>
    </location>
</feature>
<dbReference type="Proteomes" id="UP000600247">
    <property type="component" value="Unassembled WGS sequence"/>
</dbReference>
<evidence type="ECO:0000313" key="8">
    <source>
        <dbReference type="EMBL" id="GGG90229.1"/>
    </source>
</evidence>
<dbReference type="PROSITE" id="PS50850">
    <property type="entry name" value="MFS"/>
    <property type="match status" value="1"/>
</dbReference>
<gene>
    <name evidence="8" type="ORF">GCM10010918_56390</name>
</gene>
<sequence>MRDKRLLIVMAILMTTFLGFGIIIPVMPEIIKETAHQGFEKHTGYMLAVYSLVSFVLSPYWGGLSDRIGRRPIILTGVVGFAISFVLFGLASGSLPLMYLSRVLGGLFSGAVTSVIVAYVADITPKEHRTKGMALVGMSIGAGFTFGPAFGGFLSIISLETPFYVASGLALFTFVLAYLKLKESLAPEQRRSASEPRVSRWSAFTGSLKYLYVLAFFVTFTLAGLEATLQIFGMKRFDVTPLQVGVLFFVCGFVGALVQGGFVRRRIKKGDEPKYIGIGLVISAIGFFMLLGAHSLWWATASLAVFGIGNALIRPCVTSLITQKTTVGQGVASGLSSSMDSLGRIVGPLFGTFLFTVGDNLPYVSGGVLCLAALLLLVQFRKLDSRLQPSSETSNA</sequence>
<accession>A0A917HTT7</accession>
<evidence type="ECO:0000256" key="4">
    <source>
        <dbReference type="ARBA" id="ARBA00022989"/>
    </source>
</evidence>
<keyword evidence="3 6" id="KW-0812">Transmembrane</keyword>
<keyword evidence="9" id="KW-1185">Reference proteome</keyword>
<feature type="transmembrane region" description="Helical" evidence="6">
    <location>
        <begin position="361"/>
        <end position="380"/>
    </location>
</feature>
<feature type="transmembrane region" description="Helical" evidence="6">
    <location>
        <begin position="99"/>
        <end position="121"/>
    </location>
</feature>
<evidence type="ECO:0000256" key="1">
    <source>
        <dbReference type="ARBA" id="ARBA00004651"/>
    </source>
</evidence>
<evidence type="ECO:0000256" key="6">
    <source>
        <dbReference type="SAM" id="Phobius"/>
    </source>
</evidence>
<dbReference type="GO" id="GO:0022857">
    <property type="term" value="F:transmembrane transporter activity"/>
    <property type="evidence" value="ECO:0007669"/>
    <property type="project" value="InterPro"/>
</dbReference>
<dbReference type="InterPro" id="IPR020846">
    <property type="entry name" value="MFS_dom"/>
</dbReference>
<feature type="transmembrane region" description="Helical" evidence="6">
    <location>
        <begin position="244"/>
        <end position="263"/>
    </location>
</feature>
<dbReference type="InterPro" id="IPR011701">
    <property type="entry name" value="MFS"/>
</dbReference>
<feature type="domain" description="Major facilitator superfamily (MFS) profile" evidence="7">
    <location>
        <begin position="5"/>
        <end position="384"/>
    </location>
</feature>
<keyword evidence="5 6" id="KW-0472">Membrane</keyword>
<dbReference type="PRINTS" id="PR01035">
    <property type="entry name" value="TCRTETA"/>
</dbReference>
<dbReference type="InterPro" id="IPR001958">
    <property type="entry name" value="Tet-R_TetA/multi-R_MdtG-like"/>
</dbReference>